<feature type="chain" id="PRO_5017379003" description="Cadherin N-terminal domain-containing protein" evidence="4">
    <location>
        <begin position="31"/>
        <end position="102"/>
    </location>
</feature>
<dbReference type="PANTHER" id="PTHR24028:SF290">
    <property type="entry name" value="PROTOCADHERIN 2 ALPHA A 15-RELATED"/>
    <property type="match status" value="1"/>
</dbReference>
<proteinExistence type="predicted"/>
<dbReference type="Pfam" id="PF08266">
    <property type="entry name" value="Cadherin_2"/>
    <property type="match status" value="1"/>
</dbReference>
<dbReference type="AlphaFoldDB" id="A0A3B3BC62"/>
<dbReference type="Proteomes" id="UP000261560">
    <property type="component" value="Unplaced"/>
</dbReference>
<feature type="signal peptide" evidence="4">
    <location>
        <begin position="1"/>
        <end position="30"/>
    </location>
</feature>
<evidence type="ECO:0000256" key="4">
    <source>
        <dbReference type="SAM" id="SignalP"/>
    </source>
</evidence>
<comment type="subcellular location">
    <subcellularLocation>
        <location evidence="1">Membrane</location>
    </subcellularLocation>
</comment>
<keyword evidence="4" id="KW-0732">Signal</keyword>
<organism evidence="6 7">
    <name type="scientific">Oryzias melastigma</name>
    <name type="common">Marine medaka</name>
    <dbReference type="NCBI Taxonomy" id="30732"/>
    <lineage>
        <taxon>Eukaryota</taxon>
        <taxon>Metazoa</taxon>
        <taxon>Chordata</taxon>
        <taxon>Craniata</taxon>
        <taxon>Vertebrata</taxon>
        <taxon>Euteleostomi</taxon>
        <taxon>Actinopterygii</taxon>
        <taxon>Neopterygii</taxon>
        <taxon>Teleostei</taxon>
        <taxon>Neoteleostei</taxon>
        <taxon>Acanthomorphata</taxon>
        <taxon>Ovalentaria</taxon>
        <taxon>Atherinomorphae</taxon>
        <taxon>Beloniformes</taxon>
        <taxon>Adrianichthyidae</taxon>
        <taxon>Oryziinae</taxon>
        <taxon>Oryzias</taxon>
    </lineage>
</organism>
<evidence type="ECO:0000256" key="3">
    <source>
        <dbReference type="ARBA" id="ARBA00023180"/>
    </source>
</evidence>
<sequence length="102" mass="11544">MEQRGRNARQQRRGCFVFVILTVFWSGAFAQIRYSVSEEVQGGTVVGNIANDLALDKNTLKLRGFRIVADSSKPLFEVNQSDGNLYLKKKIDREECKIASVF</sequence>
<evidence type="ECO:0000313" key="6">
    <source>
        <dbReference type="Ensembl" id="ENSOMEP00000002744.1"/>
    </source>
</evidence>
<evidence type="ECO:0000259" key="5">
    <source>
        <dbReference type="Pfam" id="PF08266"/>
    </source>
</evidence>
<dbReference type="InterPro" id="IPR013164">
    <property type="entry name" value="Cadherin_N"/>
</dbReference>
<protein>
    <recommendedName>
        <fullName evidence="5">Cadherin N-terminal domain-containing protein</fullName>
    </recommendedName>
</protein>
<dbReference type="OMA" id="IDREECK"/>
<dbReference type="GO" id="GO:0007155">
    <property type="term" value="P:cell adhesion"/>
    <property type="evidence" value="ECO:0007669"/>
    <property type="project" value="TreeGrafter"/>
</dbReference>
<dbReference type="PANTHER" id="PTHR24028">
    <property type="entry name" value="CADHERIN-87A"/>
    <property type="match status" value="1"/>
</dbReference>
<keyword evidence="7" id="KW-1185">Reference proteome</keyword>
<dbReference type="InterPro" id="IPR015919">
    <property type="entry name" value="Cadherin-like_sf"/>
</dbReference>
<reference evidence="6" key="2">
    <citation type="submission" date="2025-09" db="UniProtKB">
        <authorList>
            <consortium name="Ensembl"/>
        </authorList>
    </citation>
    <scope>IDENTIFICATION</scope>
</reference>
<keyword evidence="3" id="KW-0325">Glycoprotein</keyword>
<evidence type="ECO:0000313" key="7">
    <source>
        <dbReference type="Proteomes" id="UP000261560"/>
    </source>
</evidence>
<dbReference type="InterPro" id="IPR050174">
    <property type="entry name" value="Protocadherin/Cadherin-CA"/>
</dbReference>
<evidence type="ECO:0000256" key="2">
    <source>
        <dbReference type="ARBA" id="ARBA00023136"/>
    </source>
</evidence>
<reference evidence="6" key="1">
    <citation type="submission" date="2025-08" db="UniProtKB">
        <authorList>
            <consortium name="Ensembl"/>
        </authorList>
    </citation>
    <scope>IDENTIFICATION</scope>
</reference>
<feature type="domain" description="Cadherin N-terminal" evidence="5">
    <location>
        <begin position="31"/>
        <end position="95"/>
    </location>
</feature>
<accession>A0A3B3BC62</accession>
<dbReference type="STRING" id="30732.ENSOMEP00000002744"/>
<dbReference type="Ensembl" id="ENSOMET00000011977.1">
    <property type="protein sequence ID" value="ENSOMEP00000002744.1"/>
    <property type="gene ID" value="ENSOMEG00000003694.1"/>
</dbReference>
<name>A0A3B3BC62_ORYME</name>
<dbReference type="GeneTree" id="ENSGT00940000165118"/>
<dbReference type="GO" id="GO:0005509">
    <property type="term" value="F:calcium ion binding"/>
    <property type="evidence" value="ECO:0007669"/>
    <property type="project" value="InterPro"/>
</dbReference>
<dbReference type="GO" id="GO:0005886">
    <property type="term" value="C:plasma membrane"/>
    <property type="evidence" value="ECO:0007669"/>
    <property type="project" value="TreeGrafter"/>
</dbReference>
<keyword evidence="2" id="KW-0472">Membrane</keyword>
<dbReference type="Gene3D" id="2.60.40.60">
    <property type="entry name" value="Cadherins"/>
    <property type="match status" value="1"/>
</dbReference>
<dbReference type="SUPFAM" id="SSF49313">
    <property type="entry name" value="Cadherin-like"/>
    <property type="match status" value="1"/>
</dbReference>
<dbReference type="PaxDb" id="30732-ENSOMEP00000002744"/>
<dbReference type="CDD" id="cd11304">
    <property type="entry name" value="Cadherin_repeat"/>
    <property type="match status" value="1"/>
</dbReference>
<evidence type="ECO:0000256" key="1">
    <source>
        <dbReference type="ARBA" id="ARBA00004370"/>
    </source>
</evidence>